<dbReference type="AlphaFoldDB" id="A0A437QW26"/>
<gene>
    <name evidence="3" type="ORF">EOI86_05450</name>
</gene>
<dbReference type="RefSeq" id="WP_127764090.1">
    <property type="nucleotide sequence ID" value="NZ_SADE01000001.1"/>
</dbReference>
<evidence type="ECO:0000313" key="4">
    <source>
        <dbReference type="Proteomes" id="UP000287447"/>
    </source>
</evidence>
<keyword evidence="1" id="KW-0812">Transmembrane</keyword>
<feature type="chain" id="PRO_5019107422" description="VPLPA-CTERM sorting domain-containing protein" evidence="2">
    <location>
        <begin position="22"/>
        <end position="235"/>
    </location>
</feature>
<dbReference type="EMBL" id="SADE01000001">
    <property type="protein sequence ID" value="RVU38718.1"/>
    <property type="molecule type" value="Genomic_DNA"/>
</dbReference>
<name>A0A437QW26_9PROT</name>
<keyword evidence="1" id="KW-0472">Membrane</keyword>
<sequence>MRKILAAFFAALLFVPASAYAVGINYGGTITSIELDGPTVLDGEFAVDQEISGQLIFDDTTGAMSLLSFSDGTRTWAYVDGGRFAETTFFSIPLAPSLDSNDFSASYSFVNPPPTGPTINGHTFTTLLLTYGEFLDPVQNSGADPILTPPALPSLADLIAMASAQTSKGGFKGALEFRDIDHPDGINGSVARMRFDINSVTAISTVPLPAPFLLLSAGLIALFGVPRLKRRRAIA</sequence>
<keyword evidence="1" id="KW-1133">Transmembrane helix</keyword>
<accession>A0A437QW26</accession>
<proteinExistence type="predicted"/>
<reference evidence="4" key="1">
    <citation type="submission" date="2019-01" db="EMBL/GenBank/DDBJ databases">
        <title>Gri0909 isolated from a small marine red alga.</title>
        <authorList>
            <person name="Kim J."/>
            <person name="Jeong S.E."/>
            <person name="Jeon C.O."/>
        </authorList>
    </citation>
    <scope>NUCLEOTIDE SEQUENCE [LARGE SCALE GENOMIC DNA]</scope>
    <source>
        <strain evidence="4">Gri0909</strain>
    </source>
</reference>
<feature type="transmembrane region" description="Helical" evidence="1">
    <location>
        <begin position="208"/>
        <end position="225"/>
    </location>
</feature>
<comment type="caution">
    <text evidence="3">The sequence shown here is derived from an EMBL/GenBank/DDBJ whole genome shotgun (WGS) entry which is preliminary data.</text>
</comment>
<evidence type="ECO:0000313" key="3">
    <source>
        <dbReference type="EMBL" id="RVU38718.1"/>
    </source>
</evidence>
<dbReference type="Proteomes" id="UP000287447">
    <property type="component" value="Unassembled WGS sequence"/>
</dbReference>
<evidence type="ECO:0000256" key="1">
    <source>
        <dbReference type="SAM" id="Phobius"/>
    </source>
</evidence>
<keyword evidence="4" id="KW-1185">Reference proteome</keyword>
<organism evidence="3 4">
    <name type="scientific">Hwanghaeella grinnelliae</name>
    <dbReference type="NCBI Taxonomy" id="2500179"/>
    <lineage>
        <taxon>Bacteria</taxon>
        <taxon>Pseudomonadati</taxon>
        <taxon>Pseudomonadota</taxon>
        <taxon>Alphaproteobacteria</taxon>
        <taxon>Rhodospirillales</taxon>
        <taxon>Rhodospirillaceae</taxon>
        <taxon>Hwanghaeella</taxon>
    </lineage>
</organism>
<evidence type="ECO:0000256" key="2">
    <source>
        <dbReference type="SAM" id="SignalP"/>
    </source>
</evidence>
<protein>
    <recommendedName>
        <fullName evidence="5">VPLPA-CTERM sorting domain-containing protein</fullName>
    </recommendedName>
</protein>
<evidence type="ECO:0008006" key="5">
    <source>
        <dbReference type="Google" id="ProtNLM"/>
    </source>
</evidence>
<feature type="signal peptide" evidence="2">
    <location>
        <begin position="1"/>
        <end position="21"/>
    </location>
</feature>
<keyword evidence="2" id="KW-0732">Signal</keyword>